<dbReference type="RefSeq" id="XP_028353802.2">
    <property type="nucleotide sequence ID" value="XM_028498001.2"/>
</dbReference>
<evidence type="ECO:0000256" key="2">
    <source>
        <dbReference type="ARBA" id="ARBA00001933"/>
    </source>
</evidence>
<organism evidence="9 10">
    <name type="scientific">Physeter macrocephalus</name>
    <name type="common">Sperm whale</name>
    <name type="synonym">Physeter catodon</name>
    <dbReference type="NCBI Taxonomy" id="9755"/>
    <lineage>
        <taxon>Eukaryota</taxon>
        <taxon>Metazoa</taxon>
        <taxon>Chordata</taxon>
        <taxon>Craniata</taxon>
        <taxon>Vertebrata</taxon>
        <taxon>Euteleostomi</taxon>
        <taxon>Mammalia</taxon>
        <taxon>Eutheria</taxon>
        <taxon>Laurasiatheria</taxon>
        <taxon>Artiodactyla</taxon>
        <taxon>Whippomorpha</taxon>
        <taxon>Cetacea</taxon>
        <taxon>Odontoceti</taxon>
        <taxon>Physeteridae</taxon>
        <taxon>Physeter</taxon>
    </lineage>
</organism>
<evidence type="ECO:0000256" key="6">
    <source>
        <dbReference type="ARBA" id="ARBA00022679"/>
    </source>
</evidence>
<dbReference type="GO" id="GO:0008184">
    <property type="term" value="F:glycogen phosphorylase activity"/>
    <property type="evidence" value="ECO:0007669"/>
    <property type="project" value="InterPro"/>
</dbReference>
<dbReference type="PANTHER" id="PTHR11468:SF29">
    <property type="entry name" value="GLYCOGEN PHOSPHORYLASE, BRAIN FORM"/>
    <property type="match status" value="1"/>
</dbReference>
<dbReference type="GO" id="GO:0005737">
    <property type="term" value="C:cytoplasm"/>
    <property type="evidence" value="ECO:0007669"/>
    <property type="project" value="TreeGrafter"/>
</dbReference>
<dbReference type="EC" id="2.4.1.1" evidence="4"/>
<dbReference type="FunFam" id="3.40.50.2000:FF:000153">
    <property type="entry name" value="Alpha-1,4 glucan phosphorylase"/>
    <property type="match status" value="1"/>
</dbReference>
<gene>
    <name evidence="10" type="primary">PYGB</name>
</gene>
<dbReference type="PANTHER" id="PTHR11468">
    <property type="entry name" value="GLYCOGEN PHOSPHORYLASE"/>
    <property type="match status" value="1"/>
</dbReference>
<keyword evidence="9" id="KW-1185">Reference proteome</keyword>
<dbReference type="Gene3D" id="3.40.50.2000">
    <property type="entry name" value="Glycogen Phosphorylase B"/>
    <property type="match status" value="1"/>
</dbReference>
<comment type="catalytic activity">
    <reaction evidence="1">
        <text>[(1-&gt;4)-alpha-D-glucosyl](n) + phosphate = [(1-&gt;4)-alpha-D-glucosyl](n-1) + alpha-D-glucose 1-phosphate</text>
        <dbReference type="Rhea" id="RHEA:41732"/>
        <dbReference type="Rhea" id="RHEA-COMP:9584"/>
        <dbReference type="Rhea" id="RHEA-COMP:9586"/>
        <dbReference type="ChEBI" id="CHEBI:15444"/>
        <dbReference type="ChEBI" id="CHEBI:43474"/>
        <dbReference type="ChEBI" id="CHEBI:58601"/>
        <dbReference type="EC" id="2.4.1.1"/>
    </reaction>
</comment>
<dbReference type="KEGG" id="pcad:114487538"/>
<protein>
    <recommendedName>
        <fullName evidence="4">glycogen phosphorylase</fullName>
        <ecNumber evidence="4">2.4.1.1</ecNumber>
    </recommendedName>
</protein>
<evidence type="ECO:0000256" key="8">
    <source>
        <dbReference type="ARBA" id="ARBA00023277"/>
    </source>
</evidence>
<reference evidence="10" key="1">
    <citation type="submission" date="2025-08" db="UniProtKB">
        <authorList>
            <consortium name="RefSeq"/>
        </authorList>
    </citation>
    <scope>IDENTIFICATION</scope>
    <source>
        <tissue evidence="10">Muscle</tissue>
    </source>
</reference>
<keyword evidence="8" id="KW-0119">Carbohydrate metabolism</keyword>
<evidence type="ECO:0000256" key="7">
    <source>
        <dbReference type="ARBA" id="ARBA00022898"/>
    </source>
</evidence>
<evidence type="ECO:0000313" key="9">
    <source>
        <dbReference type="Proteomes" id="UP000248484"/>
    </source>
</evidence>
<comment type="similarity">
    <text evidence="3">Belongs to the glycogen phosphorylase family.</text>
</comment>
<dbReference type="Proteomes" id="UP000248484">
    <property type="component" value="Chromosome 14"/>
</dbReference>
<evidence type="ECO:0000256" key="4">
    <source>
        <dbReference type="ARBA" id="ARBA00012591"/>
    </source>
</evidence>
<dbReference type="AlphaFoldDB" id="A0A455BYK3"/>
<evidence type="ECO:0000313" key="10">
    <source>
        <dbReference type="RefSeq" id="XP_028353802.2"/>
    </source>
</evidence>
<dbReference type="GO" id="GO:0030170">
    <property type="term" value="F:pyridoxal phosphate binding"/>
    <property type="evidence" value="ECO:0007669"/>
    <property type="project" value="TreeGrafter"/>
</dbReference>
<keyword evidence="5" id="KW-0328">Glycosyltransferase</keyword>
<evidence type="ECO:0000256" key="5">
    <source>
        <dbReference type="ARBA" id="ARBA00022676"/>
    </source>
</evidence>
<name>A0A455BYK3_PHYMC</name>
<dbReference type="OrthoDB" id="9215500at2759"/>
<keyword evidence="6" id="KW-0808">Transferase</keyword>
<evidence type="ECO:0000256" key="1">
    <source>
        <dbReference type="ARBA" id="ARBA00001275"/>
    </source>
</evidence>
<accession>A0A455BYK3</accession>
<dbReference type="InterPro" id="IPR000811">
    <property type="entry name" value="Glyco_trans_35"/>
</dbReference>
<evidence type="ECO:0000256" key="3">
    <source>
        <dbReference type="ARBA" id="ARBA00006047"/>
    </source>
</evidence>
<proteinExistence type="inferred from homology"/>
<dbReference type="GeneID" id="114487538"/>
<dbReference type="GO" id="GO:0005980">
    <property type="term" value="P:glycogen catabolic process"/>
    <property type="evidence" value="ECO:0007669"/>
    <property type="project" value="TreeGrafter"/>
</dbReference>
<sequence length="117" mass="13812">MAKPLTDGERRKQISVRGLAGLGDVAEVRKSFNRHLHFTLVKDRNVATRRDYYLALAHTVRDHLVGRWIRTQQHYYERDPKRIYYLSLEFYMGRTLQNTMVNLGLQNACDEAIYQIV</sequence>
<dbReference type="SUPFAM" id="SSF53756">
    <property type="entry name" value="UDP-Glycosyltransferase/glycogen phosphorylase"/>
    <property type="match status" value="1"/>
</dbReference>
<keyword evidence="7" id="KW-0663">Pyridoxal phosphate</keyword>
<dbReference type="InParanoid" id="A0A455BYK3"/>
<dbReference type="CTD" id="5834"/>
<comment type="cofactor">
    <cofactor evidence="2">
        <name>pyridoxal 5'-phosphate</name>
        <dbReference type="ChEBI" id="CHEBI:597326"/>
    </cofactor>
</comment>